<organism evidence="1 2">
    <name type="scientific">Brevibacterium ravenspurgense</name>
    <dbReference type="NCBI Taxonomy" id="479117"/>
    <lineage>
        <taxon>Bacteria</taxon>
        <taxon>Bacillati</taxon>
        <taxon>Actinomycetota</taxon>
        <taxon>Actinomycetes</taxon>
        <taxon>Micrococcales</taxon>
        <taxon>Brevibacteriaceae</taxon>
        <taxon>Brevibacterium</taxon>
    </lineage>
</organism>
<proteinExistence type="predicted"/>
<protein>
    <submittedName>
        <fullName evidence="1">Uncharacterized protein</fullName>
    </submittedName>
</protein>
<reference evidence="1 2" key="1">
    <citation type="submission" date="2016-01" db="EMBL/GenBank/DDBJ databases">
        <title>Use of Whole Genome Sequencing to ascertain that Brevibacterium massiliense (Roux, Raoult 2009) is a later heterotypic synonym of Brevibacterium ravenspurgense (Mages 2008).</title>
        <authorList>
            <person name="Bernier A.-M."/>
            <person name="Burdz T."/>
            <person name="Huynh C."/>
            <person name="Pachecho A.L."/>
            <person name="Wiebe D."/>
            <person name="Bonner C."/>
            <person name="Bernard K."/>
        </authorList>
    </citation>
    <scope>NUCLEOTIDE SEQUENCE [LARGE SCALE GENOMIC DNA]</scope>
    <source>
        <strain evidence="1 2">CCUG56047</strain>
    </source>
</reference>
<comment type="caution">
    <text evidence="1">The sequence shown here is derived from an EMBL/GenBank/DDBJ whole genome shotgun (WGS) entry which is preliminary data.</text>
</comment>
<evidence type="ECO:0000313" key="1">
    <source>
        <dbReference type="EMBL" id="KXZ58479.1"/>
    </source>
</evidence>
<accession>A0A150H8Q6</accession>
<dbReference type="Proteomes" id="UP000243589">
    <property type="component" value="Unassembled WGS sequence"/>
</dbReference>
<dbReference type="RefSeq" id="WP_062021972.1">
    <property type="nucleotide sequence ID" value="NZ_LQQC01000010.1"/>
</dbReference>
<dbReference type="EMBL" id="LQQC01000010">
    <property type="protein sequence ID" value="KXZ58479.1"/>
    <property type="molecule type" value="Genomic_DNA"/>
</dbReference>
<sequence length="341" mass="36779">MSSFFSSLRGAADSAAERFLPHVQSAVPASSLRTLGADVLYSVAAGLRPRHVGSSRLAGAAVFGGLMTAAAALEVQQIREDNAWALSVGDSEAIETAEDISIDKLDTYLTWAAPVIGVASAALWPVNVKANDWLDARLRRWGVASPALVTGLATFAVSRAARLVENALEDADYPLPDGEPTVVTLPPEILDLLQRIADPAISPLPQAAQHIQKQLRTASFTVWTDDDEGVEDGALTGDALLNRELDFVSVDNGNDDVGPIVPRSHTYPVRGRVSVDGTDYLVELMIEDGWLREIMFFIDWDEEGVDLEDVDADYSPEDEPDLLTVAQWASVAEDAQIEVEQ</sequence>
<dbReference type="AlphaFoldDB" id="A0A150H8Q6"/>
<name>A0A150H8Q6_9MICO</name>
<evidence type="ECO:0000313" key="2">
    <source>
        <dbReference type="Proteomes" id="UP000243589"/>
    </source>
</evidence>
<gene>
    <name evidence="1" type="ORF">Bravens_01528</name>
</gene>
<keyword evidence="2" id="KW-1185">Reference proteome</keyword>
<dbReference type="PATRIC" id="fig|479117.4.peg.1515"/>